<feature type="non-terminal residue" evidence="1">
    <location>
        <position position="35"/>
    </location>
</feature>
<dbReference type="Proteomes" id="UP000005413">
    <property type="component" value="Unassembled WGS sequence"/>
</dbReference>
<sequence>RHAYNIPVGINVGVNKAQIQHASVTVLVLIIKLKK</sequence>
<dbReference type="AlphaFoldDB" id="G5JHV6"/>
<organism evidence="1 2">
    <name type="scientific">Staphylococcus simiae CCM 7213 = CCUG 51256</name>
    <dbReference type="NCBI Taxonomy" id="911238"/>
    <lineage>
        <taxon>Bacteria</taxon>
        <taxon>Bacillati</taxon>
        <taxon>Bacillota</taxon>
        <taxon>Bacilli</taxon>
        <taxon>Bacillales</taxon>
        <taxon>Staphylococcaceae</taxon>
        <taxon>Staphylococcus</taxon>
    </lineage>
</organism>
<reference evidence="1 2" key="1">
    <citation type="journal article" date="2012" name="BMC Genomics">
        <title>Comparative genomic analysis of the genus Staphylococcus including Staphylococcus aureus and its newly described sister species Staphylococcus simiae.</title>
        <authorList>
            <person name="Suzuki H."/>
            <person name="Lefebure T."/>
            <person name="Pavinski Bitar P."/>
            <person name="Stanhope M.J."/>
        </authorList>
    </citation>
    <scope>NUCLEOTIDE SEQUENCE [LARGE SCALE GENOMIC DNA]</scope>
    <source>
        <strain evidence="1 2">CCM 7213</strain>
    </source>
</reference>
<keyword evidence="2" id="KW-1185">Reference proteome</keyword>
<evidence type="ECO:0000313" key="1">
    <source>
        <dbReference type="EMBL" id="EHJ08230.1"/>
    </source>
</evidence>
<name>G5JHV6_9STAP</name>
<gene>
    <name evidence="1" type="ORF">SS7213T_05191</name>
</gene>
<proteinExistence type="predicted"/>
<accession>G5JHV6</accession>
<dbReference type="EMBL" id="AEUN01000363">
    <property type="protein sequence ID" value="EHJ08230.1"/>
    <property type="molecule type" value="Genomic_DNA"/>
</dbReference>
<protein>
    <submittedName>
        <fullName evidence="1">Uncharacterized protein</fullName>
    </submittedName>
</protein>
<feature type="non-terminal residue" evidence="1">
    <location>
        <position position="1"/>
    </location>
</feature>
<comment type="caution">
    <text evidence="1">The sequence shown here is derived from an EMBL/GenBank/DDBJ whole genome shotgun (WGS) entry which is preliminary data.</text>
</comment>
<evidence type="ECO:0000313" key="2">
    <source>
        <dbReference type="Proteomes" id="UP000005413"/>
    </source>
</evidence>